<feature type="region of interest" description="Disordered" evidence="1">
    <location>
        <begin position="63"/>
        <end position="89"/>
    </location>
</feature>
<accession>A0A9P8CDT8</accession>
<dbReference type="EMBL" id="MU253983">
    <property type="protein sequence ID" value="KAG9243374.1"/>
    <property type="molecule type" value="Genomic_DNA"/>
</dbReference>
<feature type="signal peptide" evidence="2">
    <location>
        <begin position="1"/>
        <end position="19"/>
    </location>
</feature>
<organism evidence="3 4">
    <name type="scientific">Calycina marina</name>
    <dbReference type="NCBI Taxonomy" id="1763456"/>
    <lineage>
        <taxon>Eukaryota</taxon>
        <taxon>Fungi</taxon>
        <taxon>Dikarya</taxon>
        <taxon>Ascomycota</taxon>
        <taxon>Pezizomycotina</taxon>
        <taxon>Leotiomycetes</taxon>
        <taxon>Helotiales</taxon>
        <taxon>Pezizellaceae</taxon>
        <taxon>Calycina</taxon>
    </lineage>
</organism>
<proteinExistence type="predicted"/>
<gene>
    <name evidence="3" type="ORF">BJ878DRAFT_511088</name>
</gene>
<dbReference type="AlphaFoldDB" id="A0A9P8CDT8"/>
<feature type="compositionally biased region" description="Polar residues" evidence="1">
    <location>
        <begin position="69"/>
        <end position="85"/>
    </location>
</feature>
<reference evidence="3" key="1">
    <citation type="journal article" date="2021" name="IMA Fungus">
        <title>Genomic characterization of three marine fungi, including Emericellopsis atlantica sp. nov. with signatures of a generalist lifestyle and marine biomass degradation.</title>
        <authorList>
            <person name="Hagestad O.C."/>
            <person name="Hou L."/>
            <person name="Andersen J.H."/>
            <person name="Hansen E.H."/>
            <person name="Altermark B."/>
            <person name="Li C."/>
            <person name="Kuhnert E."/>
            <person name="Cox R.J."/>
            <person name="Crous P.W."/>
            <person name="Spatafora J.W."/>
            <person name="Lail K."/>
            <person name="Amirebrahimi M."/>
            <person name="Lipzen A."/>
            <person name="Pangilinan J."/>
            <person name="Andreopoulos W."/>
            <person name="Hayes R.D."/>
            <person name="Ng V."/>
            <person name="Grigoriev I.V."/>
            <person name="Jackson S.A."/>
            <person name="Sutton T.D.S."/>
            <person name="Dobson A.D.W."/>
            <person name="Rama T."/>
        </authorList>
    </citation>
    <scope>NUCLEOTIDE SEQUENCE</scope>
    <source>
        <strain evidence="3">TRa3180A</strain>
    </source>
</reference>
<evidence type="ECO:0000313" key="3">
    <source>
        <dbReference type="EMBL" id="KAG9243374.1"/>
    </source>
</evidence>
<keyword evidence="2" id="KW-0732">Signal</keyword>
<dbReference type="Proteomes" id="UP000887226">
    <property type="component" value="Unassembled WGS sequence"/>
</dbReference>
<keyword evidence="4" id="KW-1185">Reference proteome</keyword>
<evidence type="ECO:0008006" key="5">
    <source>
        <dbReference type="Google" id="ProtNLM"/>
    </source>
</evidence>
<evidence type="ECO:0000256" key="2">
    <source>
        <dbReference type="SAM" id="SignalP"/>
    </source>
</evidence>
<protein>
    <recommendedName>
        <fullName evidence="5">Secreted protein</fullName>
    </recommendedName>
</protein>
<feature type="chain" id="PRO_5040296053" description="Secreted protein" evidence="2">
    <location>
        <begin position="20"/>
        <end position="115"/>
    </location>
</feature>
<sequence length="115" mass="13106">MIVSFYLTICLWVFSCASSKVPTNCLGMLFRRERLRFGPVNTPSRSLFLSTQRLCLQFQYAQERREPSTGYTSVGDSVQGRSQAPGTVDDNPSVVTPFCQLGFKNGFMKWTIWMM</sequence>
<name>A0A9P8CDT8_9HELO</name>
<evidence type="ECO:0000313" key="4">
    <source>
        <dbReference type="Proteomes" id="UP000887226"/>
    </source>
</evidence>
<comment type="caution">
    <text evidence="3">The sequence shown here is derived from an EMBL/GenBank/DDBJ whole genome shotgun (WGS) entry which is preliminary data.</text>
</comment>
<evidence type="ECO:0000256" key="1">
    <source>
        <dbReference type="SAM" id="MobiDB-lite"/>
    </source>
</evidence>